<feature type="region of interest" description="Disordered" evidence="9">
    <location>
        <begin position="327"/>
        <end position="350"/>
    </location>
</feature>
<dbReference type="InterPro" id="IPR014729">
    <property type="entry name" value="Rossmann-like_a/b/a_fold"/>
</dbReference>
<dbReference type="InterPro" id="IPR020536">
    <property type="entry name" value="ThiI_AANH"/>
</dbReference>
<dbReference type="PATRIC" id="fig|1698267.3.peg.555"/>
<dbReference type="Pfam" id="PF22025">
    <property type="entry name" value="ThiI_fer"/>
    <property type="match status" value="1"/>
</dbReference>
<evidence type="ECO:0000256" key="7">
    <source>
        <dbReference type="ARBA" id="ARBA00022977"/>
    </source>
</evidence>
<dbReference type="UniPathway" id="UPA00060"/>
<evidence type="ECO:0000313" key="12">
    <source>
        <dbReference type="Proteomes" id="UP000070463"/>
    </source>
</evidence>
<comment type="function">
    <text evidence="8">Catalyzes the ATP-dependent transfer of a sulfur to tRNA to produce 4-thiouridine in position 8 of tRNAs, which functions as a near-UV photosensor. Also catalyzes the transfer of sulfur to the sulfur carrier protein ThiS, forming ThiS-thiocarboxylate. This is a step in the synthesis of thiazole, in the thiamine biosynthesis pathway. The sulfur is donated as persulfide by IscS.</text>
</comment>
<feature type="binding site" evidence="8">
    <location>
        <begin position="180"/>
        <end position="181"/>
    </location>
    <ligand>
        <name>ATP</name>
        <dbReference type="ChEBI" id="CHEBI:30616"/>
    </ligand>
</feature>
<evidence type="ECO:0000256" key="9">
    <source>
        <dbReference type="SAM" id="MobiDB-lite"/>
    </source>
</evidence>
<evidence type="ECO:0000256" key="5">
    <source>
        <dbReference type="ARBA" id="ARBA00022840"/>
    </source>
</evidence>
<dbReference type="Gene3D" id="3.40.50.620">
    <property type="entry name" value="HUPs"/>
    <property type="match status" value="1"/>
</dbReference>
<dbReference type="InterPro" id="IPR049962">
    <property type="entry name" value="THUMP_ThiI"/>
</dbReference>
<comment type="caution">
    <text evidence="11">The sequence shown here is derived from an EMBL/GenBank/DDBJ whole genome shotgun (WGS) entry which is preliminary data.</text>
</comment>
<keyword evidence="7 8" id="KW-0784">Thiamine biosynthesis</keyword>
<name>A0A133UM37_9EURY</name>
<keyword evidence="1 8" id="KW-0963">Cytoplasm</keyword>
<proteinExistence type="inferred from homology"/>
<accession>A0A133UM37</accession>
<dbReference type="GO" id="GO:0000049">
    <property type="term" value="F:tRNA binding"/>
    <property type="evidence" value="ECO:0007669"/>
    <property type="project" value="UniProtKB-UniRule"/>
</dbReference>
<keyword evidence="2 8" id="KW-0820">tRNA-binding</keyword>
<dbReference type="GO" id="GO:0005829">
    <property type="term" value="C:cytosol"/>
    <property type="evidence" value="ECO:0007669"/>
    <property type="project" value="TreeGrafter"/>
</dbReference>
<dbReference type="Gene3D" id="3.30.2130.30">
    <property type="match status" value="1"/>
</dbReference>
<dbReference type="EC" id="2.8.1.4" evidence="8"/>
<dbReference type="InterPro" id="IPR003720">
    <property type="entry name" value="tRNA_STrfase"/>
</dbReference>
<dbReference type="AlphaFoldDB" id="A0A133UM37"/>
<evidence type="ECO:0000256" key="6">
    <source>
        <dbReference type="ARBA" id="ARBA00022884"/>
    </source>
</evidence>
<dbReference type="GO" id="GO:0002937">
    <property type="term" value="P:tRNA 4-thiouridine biosynthesis"/>
    <property type="evidence" value="ECO:0007669"/>
    <property type="project" value="TreeGrafter"/>
</dbReference>
<evidence type="ECO:0000256" key="3">
    <source>
        <dbReference type="ARBA" id="ARBA00022679"/>
    </source>
</evidence>
<dbReference type="Pfam" id="PF02568">
    <property type="entry name" value="ThiI"/>
    <property type="match status" value="1"/>
</dbReference>
<dbReference type="GO" id="GO:0004810">
    <property type="term" value="F:CCA tRNA nucleotidyltransferase activity"/>
    <property type="evidence" value="ECO:0007669"/>
    <property type="project" value="InterPro"/>
</dbReference>
<dbReference type="InterPro" id="IPR004114">
    <property type="entry name" value="THUMP_dom"/>
</dbReference>
<dbReference type="InterPro" id="IPR050102">
    <property type="entry name" value="tRNA_sulfurtransferase_ThiI"/>
</dbReference>
<dbReference type="InterPro" id="IPR054173">
    <property type="entry name" value="ThiI_fer"/>
</dbReference>
<dbReference type="GO" id="GO:0005524">
    <property type="term" value="F:ATP binding"/>
    <property type="evidence" value="ECO:0007669"/>
    <property type="project" value="UniProtKB-UniRule"/>
</dbReference>
<sequence>MNRTVIVRYGEIAIKSKPVRKKFEKILVENIKTAITETSFEIETERGRIFIDTSETEKVASSVANLPGVVSTSPAWKAEPSSLEGICNFAEKIARRSFSPKGSFAIRSRRMGDHEFSSEDIEEKVGERVLEEIPDLSVNLDSPDQTLYIEIRGGDAYFFTKVIEGIGGLPVGSQKKIIVLFSGNIYSAISTVLLLKRGALACPLFFDTGDEKLRKEALALFKEILKFHPKLELRTVNIQSILEQIPKKVSEELKDMVKERMLIKLAEAIGGKIDAKALASSKSSKQIATLTLHNLGSIEERTDIPVFHPLLGYENEKLAKIGKKINPELPDDEFRKPPSSSKMEKIDPEKIHEIERKIPQESLIESALETLQIYTFFEG</sequence>
<keyword evidence="12" id="KW-1185">Reference proteome</keyword>
<comment type="pathway">
    <text evidence="8">Cofactor biosynthesis; thiamine diphosphate biosynthesis.</text>
</comment>
<evidence type="ECO:0000256" key="8">
    <source>
        <dbReference type="HAMAP-Rule" id="MF_00021"/>
    </source>
</evidence>
<dbReference type="HAMAP" id="MF_00021">
    <property type="entry name" value="ThiI"/>
    <property type="match status" value="1"/>
</dbReference>
<evidence type="ECO:0000256" key="2">
    <source>
        <dbReference type="ARBA" id="ARBA00022555"/>
    </source>
</evidence>
<comment type="similarity">
    <text evidence="8">Belongs to the ThiI family.</text>
</comment>
<keyword evidence="6 8" id="KW-0694">RNA-binding</keyword>
<dbReference type="PROSITE" id="PS51165">
    <property type="entry name" value="THUMP"/>
    <property type="match status" value="1"/>
</dbReference>
<dbReference type="GO" id="GO:0009229">
    <property type="term" value="P:thiamine diphosphate biosynthetic process"/>
    <property type="evidence" value="ECO:0007669"/>
    <property type="project" value="UniProtKB-UniRule"/>
</dbReference>
<dbReference type="GO" id="GO:0009228">
    <property type="term" value="P:thiamine biosynthetic process"/>
    <property type="evidence" value="ECO:0007669"/>
    <property type="project" value="UniProtKB-KW"/>
</dbReference>
<reference evidence="11 12" key="1">
    <citation type="journal article" date="2016" name="Sci. Rep.">
        <title>Metabolic traits of an uncultured archaeal lineage -MSBL1- from brine pools of the Red Sea.</title>
        <authorList>
            <person name="Mwirichia R."/>
            <person name="Alam I."/>
            <person name="Rashid M."/>
            <person name="Vinu M."/>
            <person name="Ba-Alawi W."/>
            <person name="Anthony Kamau A."/>
            <person name="Kamanda Ngugi D."/>
            <person name="Goker M."/>
            <person name="Klenk H.P."/>
            <person name="Bajic V."/>
            <person name="Stingl U."/>
        </authorList>
    </citation>
    <scope>NUCLEOTIDE SEQUENCE [LARGE SCALE GENOMIC DNA]</scope>
    <source>
        <strain evidence="11">SCGC-AAA259I09</strain>
    </source>
</reference>
<keyword evidence="3 8" id="KW-0808">Transferase</keyword>
<comment type="catalytic activity">
    <reaction evidence="8">
        <text>[ThiS sulfur-carrier protein]-C-terminal Gly-Gly-AMP + S-sulfanyl-L-cysteinyl-[cysteine desulfurase] + AH2 = [ThiS sulfur-carrier protein]-C-terminal-Gly-aminoethanethioate + L-cysteinyl-[cysteine desulfurase] + A + AMP + 2 H(+)</text>
        <dbReference type="Rhea" id="RHEA:43340"/>
        <dbReference type="Rhea" id="RHEA-COMP:12157"/>
        <dbReference type="Rhea" id="RHEA-COMP:12158"/>
        <dbReference type="Rhea" id="RHEA-COMP:12910"/>
        <dbReference type="Rhea" id="RHEA-COMP:19908"/>
        <dbReference type="ChEBI" id="CHEBI:13193"/>
        <dbReference type="ChEBI" id="CHEBI:15378"/>
        <dbReference type="ChEBI" id="CHEBI:17499"/>
        <dbReference type="ChEBI" id="CHEBI:29950"/>
        <dbReference type="ChEBI" id="CHEBI:61963"/>
        <dbReference type="ChEBI" id="CHEBI:90618"/>
        <dbReference type="ChEBI" id="CHEBI:232372"/>
        <dbReference type="ChEBI" id="CHEBI:456215"/>
    </reaction>
</comment>
<feature type="compositionally biased region" description="Basic and acidic residues" evidence="9">
    <location>
        <begin position="332"/>
        <end position="350"/>
    </location>
</feature>
<evidence type="ECO:0000256" key="4">
    <source>
        <dbReference type="ARBA" id="ARBA00022741"/>
    </source>
</evidence>
<dbReference type="Proteomes" id="UP000070463">
    <property type="component" value="Unassembled WGS sequence"/>
</dbReference>
<keyword evidence="4 8" id="KW-0547">Nucleotide-binding</keyword>
<dbReference type="GO" id="GO:0052837">
    <property type="term" value="P:thiazole biosynthetic process"/>
    <property type="evidence" value="ECO:0007669"/>
    <property type="project" value="TreeGrafter"/>
</dbReference>
<comment type="caution">
    <text evidence="8">Lacks conserved residue(s) required for the propagation of feature annotation.</text>
</comment>
<dbReference type="SMART" id="SM00981">
    <property type="entry name" value="THUMP"/>
    <property type="match status" value="1"/>
</dbReference>
<feature type="domain" description="THUMP" evidence="10">
    <location>
        <begin position="57"/>
        <end position="162"/>
    </location>
</feature>
<evidence type="ECO:0000313" key="11">
    <source>
        <dbReference type="EMBL" id="KXA95170.1"/>
    </source>
</evidence>
<gene>
    <name evidence="8" type="primary">thiI</name>
    <name evidence="11" type="ORF">AKJ37_07030</name>
</gene>
<comment type="subcellular location">
    <subcellularLocation>
        <location evidence="8">Cytoplasm</location>
    </subcellularLocation>
</comment>
<dbReference type="GO" id="GO:0140741">
    <property type="term" value="F:tRNA-uracil-4 sulfurtransferase activity"/>
    <property type="evidence" value="ECO:0007669"/>
    <property type="project" value="UniProtKB-EC"/>
</dbReference>
<dbReference type="SUPFAM" id="SSF52402">
    <property type="entry name" value="Adenine nucleotide alpha hydrolases-like"/>
    <property type="match status" value="1"/>
</dbReference>
<keyword evidence="5 8" id="KW-0067">ATP-binding</keyword>
<dbReference type="Pfam" id="PF02926">
    <property type="entry name" value="THUMP"/>
    <property type="match status" value="1"/>
</dbReference>
<dbReference type="PANTHER" id="PTHR43209:SF1">
    <property type="entry name" value="TRNA SULFURTRANSFERASE"/>
    <property type="match status" value="1"/>
</dbReference>
<protein>
    <recommendedName>
        <fullName evidence="8">Probable tRNA sulfurtransferase</fullName>
        <ecNumber evidence="8">2.8.1.4</ecNumber>
    </recommendedName>
    <alternativeName>
        <fullName evidence="8">Sulfur carrier protein ThiS sulfurtransferase</fullName>
    </alternativeName>
    <alternativeName>
        <fullName evidence="8">Thiamine biosynthesis protein ThiI</fullName>
    </alternativeName>
    <alternativeName>
        <fullName evidence="8">tRNA 4-thiouridine synthase</fullName>
    </alternativeName>
</protein>
<comment type="catalytic activity">
    <reaction evidence="8">
        <text>[ThiI sulfur-carrier protein]-S-sulfanyl-L-cysteine + a uridine in tRNA + 2 reduced [2Fe-2S]-[ferredoxin] + ATP + H(+) = [ThiI sulfur-carrier protein]-L-cysteine + a 4-thiouridine in tRNA + 2 oxidized [2Fe-2S]-[ferredoxin] + AMP + diphosphate</text>
        <dbReference type="Rhea" id="RHEA:24176"/>
        <dbReference type="Rhea" id="RHEA-COMP:10000"/>
        <dbReference type="Rhea" id="RHEA-COMP:10001"/>
        <dbReference type="Rhea" id="RHEA-COMP:13337"/>
        <dbReference type="Rhea" id="RHEA-COMP:13338"/>
        <dbReference type="Rhea" id="RHEA-COMP:13339"/>
        <dbReference type="Rhea" id="RHEA-COMP:13340"/>
        <dbReference type="ChEBI" id="CHEBI:15378"/>
        <dbReference type="ChEBI" id="CHEBI:29950"/>
        <dbReference type="ChEBI" id="CHEBI:30616"/>
        <dbReference type="ChEBI" id="CHEBI:33019"/>
        <dbReference type="ChEBI" id="CHEBI:33737"/>
        <dbReference type="ChEBI" id="CHEBI:33738"/>
        <dbReference type="ChEBI" id="CHEBI:61963"/>
        <dbReference type="ChEBI" id="CHEBI:65315"/>
        <dbReference type="ChEBI" id="CHEBI:136798"/>
        <dbReference type="ChEBI" id="CHEBI:456215"/>
        <dbReference type="EC" id="2.8.1.4"/>
    </reaction>
</comment>
<organism evidence="11 12">
    <name type="scientific">candidate division MSBL1 archaeon SCGC-AAA259I09</name>
    <dbReference type="NCBI Taxonomy" id="1698267"/>
    <lineage>
        <taxon>Archaea</taxon>
        <taxon>Methanobacteriati</taxon>
        <taxon>Methanobacteriota</taxon>
        <taxon>candidate division MSBL1</taxon>
    </lineage>
</organism>
<dbReference type="CDD" id="cd11716">
    <property type="entry name" value="THUMP_ThiI"/>
    <property type="match status" value="1"/>
</dbReference>
<evidence type="ECO:0000256" key="1">
    <source>
        <dbReference type="ARBA" id="ARBA00022490"/>
    </source>
</evidence>
<dbReference type="SUPFAM" id="SSF143437">
    <property type="entry name" value="THUMP domain-like"/>
    <property type="match status" value="1"/>
</dbReference>
<evidence type="ECO:0000259" key="10">
    <source>
        <dbReference type="PROSITE" id="PS51165"/>
    </source>
</evidence>
<dbReference type="PANTHER" id="PTHR43209">
    <property type="entry name" value="TRNA SULFURTRANSFERASE"/>
    <property type="match status" value="1"/>
</dbReference>
<dbReference type="EMBL" id="LHXR01000151">
    <property type="protein sequence ID" value="KXA95170.1"/>
    <property type="molecule type" value="Genomic_DNA"/>
</dbReference>